<sequence>MPNLEWKWERIAMDFMVDLPKTLGNWRCETFGADLVKDAQDKVRNIQAKLLAAQSRQKRYADRKVSDMAFQNGEQVLLKVSPMKGMIRFGGVIVHNGSESSFVSDVKAKQYLDLILVDLKPRTVKVPVVLHLGWGSASSGLRTLLHPVIKTTARGGLRGLRPDLGLVLPSLHEHPHGLWGGPRPVKGPVVYFFWVGVEPRAGRWTMVPFTVREPFRGSLIFYIFHFFSPAKSKSDSEVLQY</sequence>
<protein>
    <submittedName>
        <fullName evidence="1">Uncharacterized protein</fullName>
    </submittedName>
</protein>
<gene>
    <name evidence="1" type="ORF">MTR67_044131</name>
</gene>
<accession>A0AAF0ZTB4</accession>
<dbReference type="AlphaFoldDB" id="A0AAF0ZTB4"/>
<evidence type="ECO:0000313" key="1">
    <source>
        <dbReference type="EMBL" id="WMV50746.1"/>
    </source>
</evidence>
<organism evidence="1 2">
    <name type="scientific">Solanum verrucosum</name>
    <dbReference type="NCBI Taxonomy" id="315347"/>
    <lineage>
        <taxon>Eukaryota</taxon>
        <taxon>Viridiplantae</taxon>
        <taxon>Streptophyta</taxon>
        <taxon>Embryophyta</taxon>
        <taxon>Tracheophyta</taxon>
        <taxon>Spermatophyta</taxon>
        <taxon>Magnoliopsida</taxon>
        <taxon>eudicotyledons</taxon>
        <taxon>Gunneridae</taxon>
        <taxon>Pentapetalae</taxon>
        <taxon>asterids</taxon>
        <taxon>lamiids</taxon>
        <taxon>Solanales</taxon>
        <taxon>Solanaceae</taxon>
        <taxon>Solanoideae</taxon>
        <taxon>Solaneae</taxon>
        <taxon>Solanum</taxon>
    </lineage>
</organism>
<keyword evidence="2" id="KW-1185">Reference proteome</keyword>
<dbReference type="Proteomes" id="UP001234989">
    <property type="component" value="Chromosome 10"/>
</dbReference>
<name>A0AAF0ZTB4_SOLVR</name>
<proteinExistence type="predicted"/>
<evidence type="ECO:0000313" key="2">
    <source>
        <dbReference type="Proteomes" id="UP001234989"/>
    </source>
</evidence>
<reference evidence="1" key="1">
    <citation type="submission" date="2023-08" db="EMBL/GenBank/DDBJ databases">
        <title>A de novo genome assembly of Solanum verrucosum Schlechtendal, a Mexican diploid species geographically isolated from the other diploid A-genome species in potato relatives.</title>
        <authorList>
            <person name="Hosaka K."/>
        </authorList>
    </citation>
    <scope>NUCLEOTIDE SEQUENCE</scope>
    <source>
        <tissue evidence="1">Young leaves</tissue>
    </source>
</reference>
<dbReference type="EMBL" id="CP133621">
    <property type="protein sequence ID" value="WMV50746.1"/>
    <property type="molecule type" value="Genomic_DNA"/>
</dbReference>